<sequence>MELGRPSGMIISCLPANRKVMGKQVRCFLYILIRFGDCEPRVRVLRKGGILLQNLSPSRDSGFRRDGFSFNVSLSAGRRTPLLYDLTTPPKRDDSCTV</sequence>
<dbReference type="EMBL" id="BGPR01079788">
    <property type="protein sequence ID" value="GBL75995.1"/>
    <property type="molecule type" value="Genomic_DNA"/>
</dbReference>
<keyword evidence="2" id="KW-1185">Reference proteome</keyword>
<evidence type="ECO:0000313" key="1">
    <source>
        <dbReference type="EMBL" id="GBL75995.1"/>
    </source>
</evidence>
<name>A0A4Y2A9G7_ARAVE</name>
<organism evidence="1 2">
    <name type="scientific">Araneus ventricosus</name>
    <name type="common">Orbweaver spider</name>
    <name type="synonym">Epeira ventricosa</name>
    <dbReference type="NCBI Taxonomy" id="182803"/>
    <lineage>
        <taxon>Eukaryota</taxon>
        <taxon>Metazoa</taxon>
        <taxon>Ecdysozoa</taxon>
        <taxon>Arthropoda</taxon>
        <taxon>Chelicerata</taxon>
        <taxon>Arachnida</taxon>
        <taxon>Araneae</taxon>
        <taxon>Araneomorphae</taxon>
        <taxon>Entelegynae</taxon>
        <taxon>Araneoidea</taxon>
        <taxon>Araneidae</taxon>
        <taxon>Araneus</taxon>
    </lineage>
</organism>
<comment type="caution">
    <text evidence="1">The sequence shown here is derived from an EMBL/GenBank/DDBJ whole genome shotgun (WGS) entry which is preliminary data.</text>
</comment>
<proteinExistence type="predicted"/>
<protein>
    <submittedName>
        <fullName evidence="1">Uncharacterized protein</fullName>
    </submittedName>
</protein>
<gene>
    <name evidence="1" type="ORF">AVEN_161947_1</name>
</gene>
<dbReference type="AlphaFoldDB" id="A0A4Y2A9G7"/>
<evidence type="ECO:0000313" key="2">
    <source>
        <dbReference type="Proteomes" id="UP000499080"/>
    </source>
</evidence>
<dbReference type="Proteomes" id="UP000499080">
    <property type="component" value="Unassembled WGS sequence"/>
</dbReference>
<reference evidence="1 2" key="1">
    <citation type="journal article" date="2019" name="Sci. Rep.">
        <title>Orb-weaving spider Araneus ventricosus genome elucidates the spidroin gene catalogue.</title>
        <authorList>
            <person name="Kono N."/>
            <person name="Nakamura H."/>
            <person name="Ohtoshi R."/>
            <person name="Moran D.A.P."/>
            <person name="Shinohara A."/>
            <person name="Yoshida Y."/>
            <person name="Fujiwara M."/>
            <person name="Mori M."/>
            <person name="Tomita M."/>
            <person name="Arakawa K."/>
        </authorList>
    </citation>
    <scope>NUCLEOTIDE SEQUENCE [LARGE SCALE GENOMIC DNA]</scope>
</reference>
<accession>A0A4Y2A9G7</accession>